<dbReference type="Proteomes" id="UP001172673">
    <property type="component" value="Unassembled WGS sequence"/>
</dbReference>
<protein>
    <submittedName>
        <fullName evidence="1">Uncharacterized protein</fullName>
    </submittedName>
</protein>
<evidence type="ECO:0000313" key="2">
    <source>
        <dbReference type="Proteomes" id="UP001172673"/>
    </source>
</evidence>
<proteinExistence type="predicted"/>
<dbReference type="AlphaFoldDB" id="A0AA38X2G1"/>
<sequence>MLPWFQLPTEIRLRVYKYAFSGLVFKPLHRPNIELGANGRDQDPSPSFMSLAVSRRWKAEVEPYLIPSATFDFTAHPGTPPHIAFSQAYATMRHVAILETHCFNTDWLVQVFDKMVEVRTMTIRKLRRVGTVNAIGLDGLNVTDKFVEQVKKDPITTLLNGYRFDHVYVKQKLKSKWPRRRIFLEGSLWRDRDGKAHSASGF</sequence>
<organism evidence="1 2">
    <name type="scientific">Cladophialophora chaetospira</name>
    <dbReference type="NCBI Taxonomy" id="386627"/>
    <lineage>
        <taxon>Eukaryota</taxon>
        <taxon>Fungi</taxon>
        <taxon>Dikarya</taxon>
        <taxon>Ascomycota</taxon>
        <taxon>Pezizomycotina</taxon>
        <taxon>Eurotiomycetes</taxon>
        <taxon>Chaetothyriomycetidae</taxon>
        <taxon>Chaetothyriales</taxon>
        <taxon>Herpotrichiellaceae</taxon>
        <taxon>Cladophialophora</taxon>
    </lineage>
</organism>
<keyword evidence="2" id="KW-1185">Reference proteome</keyword>
<evidence type="ECO:0000313" key="1">
    <source>
        <dbReference type="EMBL" id="KAJ9605594.1"/>
    </source>
</evidence>
<gene>
    <name evidence="1" type="ORF">H2200_010251</name>
</gene>
<comment type="caution">
    <text evidence="1">The sequence shown here is derived from an EMBL/GenBank/DDBJ whole genome shotgun (WGS) entry which is preliminary data.</text>
</comment>
<reference evidence="1" key="1">
    <citation type="submission" date="2022-10" db="EMBL/GenBank/DDBJ databases">
        <title>Culturing micro-colonial fungi from biological soil crusts in the Mojave desert and describing Neophaeococcomyces mojavensis, and introducing the new genera and species Taxawa tesnikishii.</title>
        <authorList>
            <person name="Kurbessoian T."/>
            <person name="Stajich J.E."/>
        </authorList>
    </citation>
    <scope>NUCLEOTIDE SEQUENCE</scope>
    <source>
        <strain evidence="1">TK_41</strain>
    </source>
</reference>
<accession>A0AA38X2G1</accession>
<name>A0AA38X2G1_9EURO</name>
<dbReference type="EMBL" id="JAPDRK010000016">
    <property type="protein sequence ID" value="KAJ9605594.1"/>
    <property type="molecule type" value="Genomic_DNA"/>
</dbReference>